<dbReference type="Proteomes" id="UP000053989">
    <property type="component" value="Unassembled WGS sequence"/>
</dbReference>
<reference evidence="5" key="2">
    <citation type="submission" date="2015-01" db="EMBL/GenBank/DDBJ databases">
        <title>Evolutionary Origins and Diversification of the Mycorrhizal Mutualists.</title>
        <authorList>
            <consortium name="DOE Joint Genome Institute"/>
            <consortium name="Mycorrhizal Genomics Consortium"/>
            <person name="Kohler A."/>
            <person name="Kuo A."/>
            <person name="Nagy L.G."/>
            <person name="Floudas D."/>
            <person name="Copeland A."/>
            <person name="Barry K.W."/>
            <person name="Cichocki N."/>
            <person name="Veneault-Fourrey C."/>
            <person name="LaButti K."/>
            <person name="Lindquist E.A."/>
            <person name="Lipzen A."/>
            <person name="Lundell T."/>
            <person name="Morin E."/>
            <person name="Murat C."/>
            <person name="Riley R."/>
            <person name="Ohm R."/>
            <person name="Sun H."/>
            <person name="Tunlid A."/>
            <person name="Henrissat B."/>
            <person name="Grigoriev I.V."/>
            <person name="Hibbett D.S."/>
            <person name="Martin F."/>
        </authorList>
    </citation>
    <scope>NUCLEOTIDE SEQUENCE [LARGE SCALE GENOMIC DNA]</scope>
    <source>
        <strain evidence="5">Foug A</strain>
    </source>
</reference>
<feature type="region of interest" description="Disordered" evidence="1">
    <location>
        <begin position="123"/>
        <end position="189"/>
    </location>
</feature>
<feature type="chain" id="PRO_5002172343" description="Mid2 domain-containing protein" evidence="3">
    <location>
        <begin position="18"/>
        <end position="348"/>
    </location>
</feature>
<organism evidence="4 5">
    <name type="scientific">Scleroderma citrinum Foug A</name>
    <dbReference type="NCBI Taxonomy" id="1036808"/>
    <lineage>
        <taxon>Eukaryota</taxon>
        <taxon>Fungi</taxon>
        <taxon>Dikarya</taxon>
        <taxon>Basidiomycota</taxon>
        <taxon>Agaricomycotina</taxon>
        <taxon>Agaricomycetes</taxon>
        <taxon>Agaricomycetidae</taxon>
        <taxon>Boletales</taxon>
        <taxon>Sclerodermatineae</taxon>
        <taxon>Sclerodermataceae</taxon>
        <taxon>Scleroderma</taxon>
    </lineage>
</organism>
<feature type="region of interest" description="Disordered" evidence="1">
    <location>
        <begin position="51"/>
        <end position="104"/>
    </location>
</feature>
<dbReference type="OrthoDB" id="3261505at2759"/>
<evidence type="ECO:0000256" key="2">
    <source>
        <dbReference type="SAM" id="Phobius"/>
    </source>
</evidence>
<keyword evidence="2" id="KW-0472">Membrane</keyword>
<dbReference type="AlphaFoldDB" id="A0A0C3AMZ6"/>
<keyword evidence="5" id="KW-1185">Reference proteome</keyword>
<evidence type="ECO:0000313" key="5">
    <source>
        <dbReference type="Proteomes" id="UP000053989"/>
    </source>
</evidence>
<dbReference type="EMBL" id="KN822018">
    <property type="protein sequence ID" value="KIM66347.1"/>
    <property type="molecule type" value="Genomic_DNA"/>
</dbReference>
<evidence type="ECO:0000256" key="3">
    <source>
        <dbReference type="SAM" id="SignalP"/>
    </source>
</evidence>
<dbReference type="HOGENOM" id="CLU_715843_0_0_1"/>
<feature type="signal peptide" evidence="3">
    <location>
        <begin position="1"/>
        <end position="17"/>
    </location>
</feature>
<accession>A0A0C3AMZ6</accession>
<sequence length="348" mass="35900">MAKLSLILILYASLVFSSVVCTNANVLEPQRRSHGSISRLIRKRAPQGLGGILVEGASPADSPGTSQTAGQASSPANNSPTPTPSLSTSPAAGGSASAASSPTSDGLLGGLTSAVFQSVTSSSASTSTTSTSSTSHTSAPVQTTQAAPANSPASQQQQQQQQQQSTSVYLVTASSSSTPTQSSTPESASSLSHTAVTVLIIIAVSIGASAIIWTIIRKWKFSPSSNFEDRMQPIDWQPDCGENGGLPGAHRPVSIASSFQSNSHTGSDDHSRAQIGARTLGPLPDHDFTPGPAHLAPVGGYADLTRGVSPGPELAMQETLTRAPTINRQYQQDQYGVPLHHGYNTPDY</sequence>
<dbReference type="STRING" id="1036808.A0A0C3AMZ6"/>
<evidence type="ECO:0000256" key="1">
    <source>
        <dbReference type="SAM" id="MobiDB-lite"/>
    </source>
</evidence>
<keyword evidence="2" id="KW-0812">Transmembrane</keyword>
<gene>
    <name evidence="4" type="ORF">SCLCIDRAFT_14688</name>
</gene>
<proteinExistence type="predicted"/>
<keyword evidence="3" id="KW-0732">Signal</keyword>
<evidence type="ECO:0000313" key="4">
    <source>
        <dbReference type="EMBL" id="KIM66347.1"/>
    </source>
</evidence>
<reference evidence="4 5" key="1">
    <citation type="submission" date="2014-04" db="EMBL/GenBank/DDBJ databases">
        <authorList>
            <consortium name="DOE Joint Genome Institute"/>
            <person name="Kuo A."/>
            <person name="Kohler A."/>
            <person name="Nagy L.G."/>
            <person name="Floudas D."/>
            <person name="Copeland A."/>
            <person name="Barry K.W."/>
            <person name="Cichocki N."/>
            <person name="Veneault-Fourrey C."/>
            <person name="LaButti K."/>
            <person name="Lindquist E.A."/>
            <person name="Lipzen A."/>
            <person name="Lundell T."/>
            <person name="Morin E."/>
            <person name="Murat C."/>
            <person name="Sun H."/>
            <person name="Tunlid A."/>
            <person name="Henrissat B."/>
            <person name="Grigoriev I.V."/>
            <person name="Hibbett D.S."/>
            <person name="Martin F."/>
            <person name="Nordberg H.P."/>
            <person name="Cantor M.N."/>
            <person name="Hua S.X."/>
        </authorList>
    </citation>
    <scope>NUCLEOTIDE SEQUENCE [LARGE SCALE GENOMIC DNA]</scope>
    <source>
        <strain evidence="4 5">Foug A</strain>
    </source>
</reference>
<feature type="compositionally biased region" description="Low complexity" evidence="1">
    <location>
        <begin position="72"/>
        <end position="104"/>
    </location>
</feature>
<dbReference type="InParanoid" id="A0A0C3AMZ6"/>
<name>A0A0C3AMZ6_9AGAM</name>
<keyword evidence="2" id="KW-1133">Transmembrane helix</keyword>
<evidence type="ECO:0008006" key="6">
    <source>
        <dbReference type="Google" id="ProtNLM"/>
    </source>
</evidence>
<protein>
    <recommendedName>
        <fullName evidence="6">Mid2 domain-containing protein</fullName>
    </recommendedName>
</protein>
<feature type="transmembrane region" description="Helical" evidence="2">
    <location>
        <begin position="195"/>
        <end position="216"/>
    </location>
</feature>